<protein>
    <submittedName>
        <fullName evidence="10">Multicopper oxidase-domain-containing protein</fullName>
    </submittedName>
</protein>
<dbReference type="CDD" id="cd13854">
    <property type="entry name" value="CuRO_1_MaLCC_like"/>
    <property type="match status" value="1"/>
</dbReference>
<dbReference type="InterPro" id="IPR033138">
    <property type="entry name" value="Cu_oxidase_CS"/>
</dbReference>
<dbReference type="InterPro" id="IPR045087">
    <property type="entry name" value="Cu-oxidase_fam"/>
</dbReference>
<dbReference type="InterPro" id="IPR008972">
    <property type="entry name" value="Cupredoxin"/>
</dbReference>
<dbReference type="PANTHER" id="PTHR11709:SF71">
    <property type="entry name" value="OXIDOREDUCTASE TPCJ"/>
    <property type="match status" value="1"/>
</dbReference>
<evidence type="ECO:0000259" key="9">
    <source>
        <dbReference type="Pfam" id="PF07732"/>
    </source>
</evidence>
<keyword evidence="6" id="KW-0186">Copper</keyword>
<gene>
    <name evidence="10" type="ORF">B0I36DRAFT_212553</name>
</gene>
<evidence type="ECO:0000256" key="3">
    <source>
        <dbReference type="ARBA" id="ARBA00022723"/>
    </source>
</evidence>
<name>A0A9P9BN83_9PEZI</name>
<proteinExistence type="inferred from homology"/>
<evidence type="ECO:0000256" key="2">
    <source>
        <dbReference type="ARBA" id="ARBA00010609"/>
    </source>
</evidence>
<evidence type="ECO:0000256" key="4">
    <source>
        <dbReference type="ARBA" id="ARBA00022737"/>
    </source>
</evidence>
<keyword evidence="5" id="KW-0560">Oxidoreductase</keyword>
<feature type="domain" description="Plastocyanin-like" evidence="7">
    <location>
        <begin position="195"/>
        <end position="333"/>
    </location>
</feature>
<dbReference type="EMBL" id="JAGTJQ010000008">
    <property type="protein sequence ID" value="KAH7026696.1"/>
    <property type="molecule type" value="Genomic_DNA"/>
</dbReference>
<dbReference type="AlphaFoldDB" id="A0A9P9BN83"/>
<feature type="domain" description="Plastocyanin-like" evidence="9">
    <location>
        <begin position="69"/>
        <end position="183"/>
    </location>
</feature>
<dbReference type="FunFam" id="2.60.40.420:FF:000021">
    <property type="entry name" value="Extracellular dihydrogeodin oxidase/laccase"/>
    <property type="match status" value="1"/>
</dbReference>
<dbReference type="SUPFAM" id="SSF49503">
    <property type="entry name" value="Cupredoxins"/>
    <property type="match status" value="3"/>
</dbReference>
<dbReference type="InterPro" id="IPR001117">
    <property type="entry name" value="Cu-oxidase_2nd"/>
</dbReference>
<dbReference type="Pfam" id="PF07732">
    <property type="entry name" value="Cu-oxidase_3"/>
    <property type="match status" value="1"/>
</dbReference>
<keyword evidence="3" id="KW-0479">Metal-binding</keyword>
<evidence type="ECO:0000256" key="6">
    <source>
        <dbReference type="ARBA" id="ARBA00023008"/>
    </source>
</evidence>
<feature type="domain" description="Plastocyanin-like" evidence="8">
    <location>
        <begin position="451"/>
        <end position="566"/>
    </location>
</feature>
<evidence type="ECO:0000259" key="7">
    <source>
        <dbReference type="Pfam" id="PF00394"/>
    </source>
</evidence>
<evidence type="ECO:0000313" key="10">
    <source>
        <dbReference type="EMBL" id="KAH7026696.1"/>
    </source>
</evidence>
<dbReference type="GO" id="GO:0005507">
    <property type="term" value="F:copper ion binding"/>
    <property type="evidence" value="ECO:0007669"/>
    <property type="project" value="InterPro"/>
</dbReference>
<comment type="similarity">
    <text evidence="2">Belongs to the multicopper oxidase family.</text>
</comment>
<dbReference type="Proteomes" id="UP000756346">
    <property type="component" value="Unassembled WGS sequence"/>
</dbReference>
<dbReference type="Pfam" id="PF07731">
    <property type="entry name" value="Cu-oxidase_2"/>
    <property type="match status" value="1"/>
</dbReference>
<dbReference type="GeneID" id="70178483"/>
<comment type="pathway">
    <text evidence="1">Secondary metabolite biosynthesis.</text>
</comment>
<dbReference type="PROSITE" id="PS00079">
    <property type="entry name" value="MULTICOPPER_OXIDASE1"/>
    <property type="match status" value="1"/>
</dbReference>
<dbReference type="CDD" id="cd13901">
    <property type="entry name" value="CuRO_3_MaLCC_like"/>
    <property type="match status" value="1"/>
</dbReference>
<accession>A0A9P9BN83</accession>
<feature type="non-terminal residue" evidence="10">
    <location>
        <position position="1"/>
    </location>
</feature>
<comment type="caution">
    <text evidence="10">The sequence shown here is derived from an EMBL/GenBank/DDBJ whole genome shotgun (WGS) entry which is preliminary data.</text>
</comment>
<evidence type="ECO:0000259" key="8">
    <source>
        <dbReference type="Pfam" id="PF07731"/>
    </source>
</evidence>
<keyword evidence="4" id="KW-0677">Repeat</keyword>
<organism evidence="10 11">
    <name type="scientific">Microdochium trichocladiopsis</name>
    <dbReference type="NCBI Taxonomy" id="1682393"/>
    <lineage>
        <taxon>Eukaryota</taxon>
        <taxon>Fungi</taxon>
        <taxon>Dikarya</taxon>
        <taxon>Ascomycota</taxon>
        <taxon>Pezizomycotina</taxon>
        <taxon>Sordariomycetes</taxon>
        <taxon>Xylariomycetidae</taxon>
        <taxon>Xylariales</taxon>
        <taxon>Microdochiaceae</taxon>
        <taxon>Microdochium</taxon>
    </lineage>
</organism>
<dbReference type="RefSeq" id="XP_046009913.1">
    <property type="nucleotide sequence ID" value="XM_046148937.1"/>
</dbReference>
<dbReference type="PROSITE" id="PS00080">
    <property type="entry name" value="MULTICOPPER_OXIDASE2"/>
    <property type="match status" value="1"/>
</dbReference>
<dbReference type="Gene3D" id="2.60.40.420">
    <property type="entry name" value="Cupredoxins - blue copper proteins"/>
    <property type="match status" value="3"/>
</dbReference>
<dbReference type="InterPro" id="IPR002355">
    <property type="entry name" value="Cu_oxidase_Cu_BS"/>
</dbReference>
<reference evidence="10" key="1">
    <citation type="journal article" date="2021" name="Nat. Commun.">
        <title>Genetic determinants of endophytism in the Arabidopsis root mycobiome.</title>
        <authorList>
            <person name="Mesny F."/>
            <person name="Miyauchi S."/>
            <person name="Thiergart T."/>
            <person name="Pickel B."/>
            <person name="Atanasova L."/>
            <person name="Karlsson M."/>
            <person name="Huettel B."/>
            <person name="Barry K.W."/>
            <person name="Haridas S."/>
            <person name="Chen C."/>
            <person name="Bauer D."/>
            <person name="Andreopoulos W."/>
            <person name="Pangilinan J."/>
            <person name="LaButti K."/>
            <person name="Riley R."/>
            <person name="Lipzen A."/>
            <person name="Clum A."/>
            <person name="Drula E."/>
            <person name="Henrissat B."/>
            <person name="Kohler A."/>
            <person name="Grigoriev I.V."/>
            <person name="Martin F.M."/>
            <person name="Hacquard S."/>
        </authorList>
    </citation>
    <scope>NUCLEOTIDE SEQUENCE</scope>
    <source>
        <strain evidence="10">MPI-CAGE-CH-0230</strain>
    </source>
</reference>
<evidence type="ECO:0000313" key="11">
    <source>
        <dbReference type="Proteomes" id="UP000756346"/>
    </source>
</evidence>
<keyword evidence="11" id="KW-1185">Reference proteome</keyword>
<dbReference type="InterPro" id="IPR011706">
    <property type="entry name" value="Cu-oxidase_C"/>
</dbReference>
<dbReference type="OrthoDB" id="2121828at2759"/>
<dbReference type="PANTHER" id="PTHR11709">
    <property type="entry name" value="MULTI-COPPER OXIDASE"/>
    <property type="match status" value="1"/>
</dbReference>
<dbReference type="Pfam" id="PF00394">
    <property type="entry name" value="Cu-oxidase"/>
    <property type="match status" value="1"/>
</dbReference>
<feature type="non-terminal residue" evidence="10">
    <location>
        <position position="595"/>
    </location>
</feature>
<dbReference type="GO" id="GO:0016491">
    <property type="term" value="F:oxidoreductase activity"/>
    <property type="evidence" value="ECO:0007669"/>
    <property type="project" value="UniProtKB-KW"/>
</dbReference>
<sequence length="595" mass="66991">HPKFRPPGGHPGAKFTCDYRNMKDWYPCSTPMNRGCWLRHPNGSEFNIHTDYENQAPIGIDRYYTLDVHDSWLNPDGLNSTQSKLFNNTYPGPWIQACWGDRVHINVTNHMKHNGTSIHWHGIRQLNSMQMDGVNGVTQCPIAPGDHFVYSFNTTQYGSSWYHSHYSVQYADGLQGPLTIHGPTSADFDEPKDPLIVSDWGHNSAFDAIYQGLKAPSILLNGVGNVTRFNNSIQAQLPIPKTYELHFEQQPYQHSKKYLLRIINTSFDSTFVISIDNHWLQIVSADFVPIVPYYNTSLLVGIGQRYNVIVEARPEAGPANPLPKDKNFWIRTWVPDGCSVDQGAPGYEKNGILRYDPSSTAAPQSQQWPNIALVCSDEDAASLKPILPWQVGSSANGDDGQRFAVTLNRTGGTPIFPLARFAFDMTADFRPLQINYSDPIFLHLNDFSGNWPVQWAVIPENYTSDDWVYLALTGNNASTTFGTHPIHLHGHDFAILQQAENQRYPDDPSKLQLNLQNPARRDVVLLPTNGFIVIAFKSDNPGNWLLHCHIAFHASEGLAFQILERQADANALWPHGDSPALAEAERVCGNWDKWY</sequence>
<evidence type="ECO:0000256" key="5">
    <source>
        <dbReference type="ARBA" id="ARBA00023002"/>
    </source>
</evidence>
<dbReference type="InterPro" id="IPR011707">
    <property type="entry name" value="Cu-oxidase-like_N"/>
</dbReference>
<evidence type="ECO:0000256" key="1">
    <source>
        <dbReference type="ARBA" id="ARBA00005179"/>
    </source>
</evidence>